<dbReference type="Pfam" id="PF06386">
    <property type="entry name" value="GvpL_GvpF"/>
    <property type="match status" value="1"/>
</dbReference>
<reference evidence="4 5" key="1">
    <citation type="submission" date="2014-11" db="EMBL/GenBank/DDBJ databases">
        <title>Draft Genome Sequence of Brevibacterium linens AE038-8.</title>
        <authorList>
            <person name="Maizel D."/>
            <person name="Utturkar S.M."/>
            <person name="Brown S.D."/>
            <person name="Ferrero M."/>
            <person name="Rosen B.P."/>
        </authorList>
    </citation>
    <scope>NUCLEOTIDE SEQUENCE [LARGE SCALE GENOMIC DNA]</scope>
    <source>
        <strain evidence="4 5">AE038-8</strain>
    </source>
</reference>
<keyword evidence="1" id="KW-0304">Gas vesicle</keyword>
<dbReference type="PANTHER" id="PTHR36852">
    <property type="entry name" value="PROTEIN GVPL 2"/>
    <property type="match status" value="1"/>
</dbReference>
<dbReference type="GO" id="GO:0031411">
    <property type="term" value="C:gas vesicle"/>
    <property type="evidence" value="ECO:0007669"/>
    <property type="project" value="UniProtKB-SubCell"/>
</dbReference>
<dbReference type="PATRIC" id="fig|1703.6.peg.430"/>
<evidence type="ECO:0000313" key="5">
    <source>
        <dbReference type="Proteomes" id="UP000031488"/>
    </source>
</evidence>
<evidence type="ECO:0000256" key="1">
    <source>
        <dbReference type="ARBA" id="ARBA00022987"/>
    </source>
</evidence>
<dbReference type="PANTHER" id="PTHR36852:SF1">
    <property type="entry name" value="PROTEIN GVPL 2"/>
    <property type="match status" value="1"/>
</dbReference>
<dbReference type="EMBL" id="JTJZ01000013">
    <property type="protein sequence ID" value="KHS53792.1"/>
    <property type="molecule type" value="Genomic_DNA"/>
</dbReference>
<organism evidence="4 5">
    <name type="scientific">Brevibacterium linens</name>
    <dbReference type="NCBI Taxonomy" id="1703"/>
    <lineage>
        <taxon>Bacteria</taxon>
        <taxon>Bacillati</taxon>
        <taxon>Actinomycetota</taxon>
        <taxon>Actinomycetes</taxon>
        <taxon>Micrococcales</taxon>
        <taxon>Brevibacteriaceae</taxon>
        <taxon>Brevibacterium</taxon>
    </lineage>
</organism>
<sequence length="250" mass="27189">MSEEGAPLADRYLYGIVRAGAELPTGPDGVQGNALALVESGAVAAVVTELADSGMLGTPEALQNHSVVLDELAEKQPVLPLAFGTVVPGDTDIAEEVLAPQAEAFAEALEQLSGCTQFTLRITFDRDAILREIVSGNPEVAELRERISGTSEDETRNERIRLGEIVVTTMESWRRTEAPPILEQIRSATVETAMREVGQAEDVAEVAVLVRRDAIDEFDSVIEELAEANRERMRFRLIGPQAPYDFVPEM</sequence>
<dbReference type="Proteomes" id="UP000031488">
    <property type="component" value="Unassembled WGS sequence"/>
</dbReference>
<comment type="caution">
    <text evidence="4">The sequence shown here is derived from an EMBL/GenBank/DDBJ whole genome shotgun (WGS) entry which is preliminary data.</text>
</comment>
<proteinExistence type="inferred from homology"/>
<evidence type="ECO:0000256" key="2">
    <source>
        <dbReference type="ARBA" id="ARBA00035108"/>
    </source>
</evidence>
<dbReference type="InterPro" id="IPR009430">
    <property type="entry name" value="GvpL/GvpF"/>
</dbReference>
<dbReference type="OrthoDB" id="4864106at2"/>
<protein>
    <submittedName>
        <fullName evidence="4">Gas vesicle synthesis GvpLGvpF</fullName>
    </submittedName>
</protein>
<evidence type="ECO:0000313" key="4">
    <source>
        <dbReference type="EMBL" id="KHS53792.1"/>
    </source>
</evidence>
<keyword evidence="5" id="KW-1185">Reference proteome</keyword>
<evidence type="ECO:0000256" key="3">
    <source>
        <dbReference type="ARBA" id="ARBA00035643"/>
    </source>
</evidence>
<dbReference type="GO" id="GO:0031412">
    <property type="term" value="P:gas vesicle organization"/>
    <property type="evidence" value="ECO:0007669"/>
    <property type="project" value="InterPro"/>
</dbReference>
<gene>
    <name evidence="4" type="ORF">AE0388_0547</name>
</gene>
<dbReference type="AlphaFoldDB" id="A0A0B9A533"/>
<dbReference type="RefSeq" id="WP_039206886.1">
    <property type="nucleotide sequence ID" value="NZ_JBCLTJ010000003.1"/>
</dbReference>
<comment type="similarity">
    <text evidence="3">Belongs to the gas vesicle GvpF/GvpL family.</text>
</comment>
<comment type="subcellular location">
    <subcellularLocation>
        <location evidence="2">Gas vesicle</location>
    </subcellularLocation>
</comment>
<accession>A0A0B9A533</accession>
<name>A0A0B9A533_BRELN</name>